<keyword evidence="2" id="KW-0521">NADP</keyword>
<evidence type="ECO:0000256" key="3">
    <source>
        <dbReference type="ARBA" id="ARBA00023002"/>
    </source>
</evidence>
<dbReference type="Pfam" id="PF00106">
    <property type="entry name" value="adh_short"/>
    <property type="match status" value="1"/>
</dbReference>
<organism evidence="4 5">
    <name type="scientific">Tolypocladium paradoxum</name>
    <dbReference type="NCBI Taxonomy" id="94208"/>
    <lineage>
        <taxon>Eukaryota</taxon>
        <taxon>Fungi</taxon>
        <taxon>Dikarya</taxon>
        <taxon>Ascomycota</taxon>
        <taxon>Pezizomycotina</taxon>
        <taxon>Sordariomycetes</taxon>
        <taxon>Hypocreomycetidae</taxon>
        <taxon>Hypocreales</taxon>
        <taxon>Ophiocordycipitaceae</taxon>
        <taxon>Tolypocladium</taxon>
    </lineage>
</organism>
<gene>
    <name evidence="4" type="ORF">TPAR_07404</name>
</gene>
<dbReference type="SUPFAM" id="SSF51735">
    <property type="entry name" value="NAD(P)-binding Rossmann-fold domains"/>
    <property type="match status" value="1"/>
</dbReference>
<evidence type="ECO:0000313" key="5">
    <source>
        <dbReference type="Proteomes" id="UP000237481"/>
    </source>
</evidence>
<accession>A0A2S4KQC6</accession>
<name>A0A2S4KQC6_9HYPO</name>
<keyword evidence="5" id="KW-1185">Reference proteome</keyword>
<dbReference type="GO" id="GO:0016491">
    <property type="term" value="F:oxidoreductase activity"/>
    <property type="evidence" value="ECO:0007669"/>
    <property type="project" value="UniProtKB-KW"/>
</dbReference>
<dbReference type="STRING" id="94208.A0A2S4KQC6"/>
<protein>
    <submittedName>
        <fullName evidence="4">Uncharacterized protein</fullName>
    </submittedName>
</protein>
<keyword evidence="3" id="KW-0560">Oxidoreductase</keyword>
<dbReference type="EMBL" id="PKSG01000866">
    <property type="protein sequence ID" value="POR32393.1"/>
    <property type="molecule type" value="Genomic_DNA"/>
</dbReference>
<proteinExistence type="inferred from homology"/>
<dbReference type="Proteomes" id="UP000237481">
    <property type="component" value="Unassembled WGS sequence"/>
</dbReference>
<dbReference type="AlphaFoldDB" id="A0A2S4KQC6"/>
<evidence type="ECO:0000313" key="4">
    <source>
        <dbReference type="EMBL" id="POR32393.1"/>
    </source>
</evidence>
<evidence type="ECO:0000256" key="1">
    <source>
        <dbReference type="ARBA" id="ARBA00006484"/>
    </source>
</evidence>
<dbReference type="InterPro" id="IPR002347">
    <property type="entry name" value="SDR_fam"/>
</dbReference>
<sequence>MALLNKVTDEELASLKGKTIIITGGGSGIGKAAAHLAYAAGANIAIADLSNDVGASLSKEFPECMIFVKADVSRWSEVLDLFKKTWDRFGAIDVVLSNAGTHDFETLQDETLDDDENPTAPSLKSFEVNLHSAAYCTKVAVHFFKKQPQKKCQLVFTGSAASLIDTPPLYLYCAAKAGILGLMRGMRLSLPSDNMSVNMVAPWMTVTPGMPDWIKEKWGELPTNDTVGVAKALLLPAVRTDTNGKTLWVAGNDIIEVEDALHEAQPQWLGARLSADVDEGQLRLGIGASNK</sequence>
<dbReference type="InterPro" id="IPR020904">
    <property type="entry name" value="Sc_DH/Rdtase_CS"/>
</dbReference>
<reference evidence="4 5" key="1">
    <citation type="submission" date="2018-01" db="EMBL/GenBank/DDBJ databases">
        <title>Harnessing the power of phylogenomics to disentangle the directionality and signatures of interkingdom host jumping in the parasitic fungal genus Tolypocladium.</title>
        <authorList>
            <person name="Quandt C.A."/>
            <person name="Patterson W."/>
            <person name="Spatafora J.W."/>
        </authorList>
    </citation>
    <scope>NUCLEOTIDE SEQUENCE [LARGE SCALE GENOMIC DNA]</scope>
    <source>
        <strain evidence="4 5">NRBC 100945</strain>
    </source>
</reference>
<dbReference type="OrthoDB" id="5371740at2759"/>
<comment type="caution">
    <text evidence="4">The sequence shown here is derived from an EMBL/GenBank/DDBJ whole genome shotgun (WGS) entry which is preliminary data.</text>
</comment>
<dbReference type="PRINTS" id="PR00081">
    <property type="entry name" value="GDHRDH"/>
</dbReference>
<evidence type="ECO:0000256" key="2">
    <source>
        <dbReference type="ARBA" id="ARBA00022857"/>
    </source>
</evidence>
<dbReference type="PROSITE" id="PS00061">
    <property type="entry name" value="ADH_SHORT"/>
    <property type="match status" value="1"/>
</dbReference>
<comment type="similarity">
    <text evidence="1">Belongs to the short-chain dehydrogenases/reductases (SDR) family.</text>
</comment>
<dbReference type="PANTHER" id="PTHR43180">
    <property type="entry name" value="3-OXOACYL-(ACYL-CARRIER-PROTEIN) REDUCTASE (AFU_ORTHOLOGUE AFUA_6G11210)"/>
    <property type="match status" value="1"/>
</dbReference>
<dbReference type="Gene3D" id="3.40.50.720">
    <property type="entry name" value="NAD(P)-binding Rossmann-like Domain"/>
    <property type="match status" value="1"/>
</dbReference>
<dbReference type="PANTHER" id="PTHR43180:SF33">
    <property type="entry name" value="15-HYDROXYPROSTAGLANDIN DEHYDROGENASE [NAD(+)]-LIKE"/>
    <property type="match status" value="1"/>
</dbReference>
<dbReference type="InterPro" id="IPR036291">
    <property type="entry name" value="NAD(P)-bd_dom_sf"/>
</dbReference>